<dbReference type="GO" id="GO:0045216">
    <property type="term" value="P:cell-cell junction organization"/>
    <property type="evidence" value="ECO:0007669"/>
    <property type="project" value="TreeGrafter"/>
</dbReference>
<feature type="domain" description="LIM zinc-binding" evidence="5">
    <location>
        <begin position="93"/>
        <end position="152"/>
    </location>
</feature>
<organism evidence="6 7">
    <name type="scientific">Protopolystoma xenopodis</name>
    <dbReference type="NCBI Taxonomy" id="117903"/>
    <lineage>
        <taxon>Eukaryota</taxon>
        <taxon>Metazoa</taxon>
        <taxon>Spiralia</taxon>
        <taxon>Lophotrochozoa</taxon>
        <taxon>Platyhelminthes</taxon>
        <taxon>Monogenea</taxon>
        <taxon>Polyopisthocotylea</taxon>
        <taxon>Polystomatidea</taxon>
        <taxon>Polystomatidae</taxon>
        <taxon>Protopolystoma</taxon>
    </lineage>
</organism>
<evidence type="ECO:0000256" key="2">
    <source>
        <dbReference type="ARBA" id="ARBA00022833"/>
    </source>
</evidence>
<dbReference type="SMART" id="SM00132">
    <property type="entry name" value="LIM"/>
    <property type="match status" value="3"/>
</dbReference>
<dbReference type="InterPro" id="IPR017351">
    <property type="entry name" value="PINCH-1-4-like"/>
</dbReference>
<dbReference type="PANTHER" id="PTHR24210:SF0">
    <property type="entry name" value="LIM DOMAIN-CONTAINING PROTEIN"/>
    <property type="match status" value="1"/>
</dbReference>
<dbReference type="AlphaFoldDB" id="A0A448XGD6"/>
<dbReference type="GO" id="GO:2001046">
    <property type="term" value="P:positive regulation of integrin-mediated signaling pathway"/>
    <property type="evidence" value="ECO:0007669"/>
    <property type="project" value="TreeGrafter"/>
</dbReference>
<dbReference type="GO" id="GO:0046872">
    <property type="term" value="F:metal ion binding"/>
    <property type="evidence" value="ECO:0007669"/>
    <property type="project" value="UniProtKB-KW"/>
</dbReference>
<dbReference type="Pfam" id="PF00412">
    <property type="entry name" value="LIM"/>
    <property type="match status" value="3"/>
</dbReference>
<comment type="caution">
    <text evidence="6">The sequence shown here is derived from an EMBL/GenBank/DDBJ whole genome shotgun (WGS) entry which is preliminary data.</text>
</comment>
<keyword evidence="1 4" id="KW-0479">Metal-binding</keyword>
<name>A0A448XGD6_9PLAT</name>
<dbReference type="GO" id="GO:0005737">
    <property type="term" value="C:cytoplasm"/>
    <property type="evidence" value="ECO:0007669"/>
    <property type="project" value="TreeGrafter"/>
</dbReference>
<keyword evidence="3 4" id="KW-0440">LIM domain</keyword>
<sequence length="231" mass="27156">MRISLSYALFYSITKSCLCRNCHPRLIQTPNVRYICQTCHDPVEVGQQLRINGDFHHAYHFRCTECSSELGPEARSREGELYCLRCFDKMGMPICSACRRPIEGRIVRALGKAWHVEHFVCHQCEIAFMGSRYYEWRGQAYCLLHYQEKSGGICHICQHPVLGAILARFTNKTYCQEHFRCSMCNTLLDEKSKLYEVDLKPVCKECYDHLPLKWKRRLAKLHLEEVKKWPD</sequence>
<dbReference type="CDD" id="cd09334">
    <property type="entry name" value="LIM4_PINCH"/>
    <property type="match status" value="1"/>
</dbReference>
<evidence type="ECO:0000313" key="7">
    <source>
        <dbReference type="Proteomes" id="UP000784294"/>
    </source>
</evidence>
<dbReference type="GO" id="GO:0098609">
    <property type="term" value="P:cell-cell adhesion"/>
    <property type="evidence" value="ECO:0007669"/>
    <property type="project" value="TreeGrafter"/>
</dbReference>
<dbReference type="PANTHER" id="PTHR24210">
    <property type="entry name" value="LIM DOMAIN-CONTAINING PROTEIN"/>
    <property type="match status" value="1"/>
</dbReference>
<dbReference type="PROSITE" id="PS00478">
    <property type="entry name" value="LIM_DOMAIN_1"/>
    <property type="match status" value="2"/>
</dbReference>
<gene>
    <name evidence="6" type="ORF">PXEA_LOCUS29364</name>
</gene>
<evidence type="ECO:0000256" key="1">
    <source>
        <dbReference type="ARBA" id="ARBA00022723"/>
    </source>
</evidence>
<dbReference type="OrthoDB" id="20689at2759"/>
<proteinExistence type="predicted"/>
<dbReference type="EMBL" id="CAAALY010250998">
    <property type="protein sequence ID" value="VEL35924.1"/>
    <property type="molecule type" value="Genomic_DNA"/>
</dbReference>
<dbReference type="PROSITE" id="PS50023">
    <property type="entry name" value="LIM_DOMAIN_2"/>
    <property type="match status" value="1"/>
</dbReference>
<protein>
    <recommendedName>
        <fullName evidence="5">LIM zinc-binding domain-containing protein</fullName>
    </recommendedName>
</protein>
<dbReference type="GO" id="GO:0005911">
    <property type="term" value="C:cell-cell junction"/>
    <property type="evidence" value="ECO:0007669"/>
    <property type="project" value="TreeGrafter"/>
</dbReference>
<reference evidence="6" key="1">
    <citation type="submission" date="2018-11" db="EMBL/GenBank/DDBJ databases">
        <authorList>
            <consortium name="Pathogen Informatics"/>
        </authorList>
    </citation>
    <scope>NUCLEOTIDE SEQUENCE</scope>
</reference>
<keyword evidence="2 4" id="KW-0862">Zinc</keyword>
<evidence type="ECO:0000256" key="4">
    <source>
        <dbReference type="PROSITE-ProRule" id="PRU00125"/>
    </source>
</evidence>
<dbReference type="SUPFAM" id="SSF57716">
    <property type="entry name" value="Glucocorticoid receptor-like (DNA-binding domain)"/>
    <property type="match status" value="2"/>
</dbReference>
<dbReference type="InterPro" id="IPR001781">
    <property type="entry name" value="Znf_LIM"/>
</dbReference>
<keyword evidence="7" id="KW-1185">Reference proteome</keyword>
<accession>A0A448XGD6</accession>
<evidence type="ECO:0000256" key="3">
    <source>
        <dbReference type="ARBA" id="ARBA00023038"/>
    </source>
</evidence>
<dbReference type="GO" id="GO:1900026">
    <property type="term" value="P:positive regulation of substrate adhesion-dependent cell spreading"/>
    <property type="evidence" value="ECO:0007669"/>
    <property type="project" value="TreeGrafter"/>
</dbReference>
<dbReference type="GO" id="GO:0005925">
    <property type="term" value="C:focal adhesion"/>
    <property type="evidence" value="ECO:0007669"/>
    <property type="project" value="TreeGrafter"/>
</dbReference>
<dbReference type="Proteomes" id="UP000784294">
    <property type="component" value="Unassembled WGS sequence"/>
</dbReference>
<dbReference type="Gene3D" id="2.10.110.10">
    <property type="entry name" value="Cysteine Rich Protein"/>
    <property type="match status" value="3"/>
</dbReference>
<evidence type="ECO:0000259" key="5">
    <source>
        <dbReference type="PROSITE" id="PS50023"/>
    </source>
</evidence>
<dbReference type="FunFam" id="2.10.110.10:FF:000009">
    <property type="entry name" value="Paxillin isoform 1"/>
    <property type="match status" value="1"/>
</dbReference>
<evidence type="ECO:0000313" key="6">
    <source>
        <dbReference type="EMBL" id="VEL35924.1"/>
    </source>
</evidence>